<name>A0A162D085_9CRUS</name>
<evidence type="ECO:0000313" key="2">
    <source>
        <dbReference type="Proteomes" id="UP000076858"/>
    </source>
</evidence>
<dbReference type="EMBL" id="LRGB01023431">
    <property type="protein sequence ID" value="KZR96864.1"/>
    <property type="molecule type" value="Genomic_DNA"/>
</dbReference>
<keyword evidence="2" id="KW-1185">Reference proteome</keyword>
<organism evidence="1 2">
    <name type="scientific">Daphnia magna</name>
    <dbReference type="NCBI Taxonomy" id="35525"/>
    <lineage>
        <taxon>Eukaryota</taxon>
        <taxon>Metazoa</taxon>
        <taxon>Ecdysozoa</taxon>
        <taxon>Arthropoda</taxon>
        <taxon>Crustacea</taxon>
        <taxon>Branchiopoda</taxon>
        <taxon>Diplostraca</taxon>
        <taxon>Cladocera</taxon>
        <taxon>Anomopoda</taxon>
        <taxon>Daphniidae</taxon>
        <taxon>Daphnia</taxon>
    </lineage>
</organism>
<accession>A0A162D085</accession>
<gene>
    <name evidence="1" type="ORF">APZ42_008564</name>
</gene>
<protein>
    <submittedName>
        <fullName evidence="1">Uncharacterized protein</fullName>
    </submittedName>
</protein>
<proteinExistence type="predicted"/>
<dbReference type="Proteomes" id="UP000076858">
    <property type="component" value="Unassembled WGS sequence"/>
</dbReference>
<reference evidence="1 2" key="1">
    <citation type="submission" date="2016-03" db="EMBL/GenBank/DDBJ databases">
        <title>EvidentialGene: Evidence-directed Construction of Genes on Genomes.</title>
        <authorList>
            <person name="Gilbert D.G."/>
            <person name="Choi J.-H."/>
            <person name="Mockaitis K."/>
            <person name="Colbourne J."/>
            <person name="Pfrender M."/>
        </authorList>
    </citation>
    <scope>NUCLEOTIDE SEQUENCE [LARGE SCALE GENOMIC DNA]</scope>
    <source>
        <strain evidence="1 2">Xinb3</strain>
        <tissue evidence="1">Complete organism</tissue>
    </source>
</reference>
<sequence>MRIYQYAVLNQAVVAASSKNCLFLIPFLDQILKNSRRLERKYFWYHLTPTSIMFPQSRRPLNVMFSKNWLTQWLWPCIKQVAVRVQMAVISTSTKKRSSLF</sequence>
<dbReference type="AlphaFoldDB" id="A0A162D085"/>
<evidence type="ECO:0000313" key="1">
    <source>
        <dbReference type="EMBL" id="KZR96864.1"/>
    </source>
</evidence>
<comment type="caution">
    <text evidence="1">The sequence shown here is derived from an EMBL/GenBank/DDBJ whole genome shotgun (WGS) entry which is preliminary data.</text>
</comment>